<evidence type="ECO:0000313" key="3">
    <source>
        <dbReference type="EMBL" id="TPX17193.1"/>
    </source>
</evidence>
<protein>
    <recommendedName>
        <fullName evidence="2">AAA+ ATPase domain-containing protein</fullName>
    </recommendedName>
</protein>
<evidence type="ECO:0000256" key="1">
    <source>
        <dbReference type="SAM" id="MobiDB-lite"/>
    </source>
</evidence>
<dbReference type="OrthoDB" id="10042665at2759"/>
<evidence type="ECO:0000259" key="2">
    <source>
        <dbReference type="SMART" id="SM00382"/>
    </source>
</evidence>
<dbReference type="PANTHER" id="PTHR46411:SF2">
    <property type="entry name" value="AAA+ ATPASE DOMAIN-CONTAINING PROTEIN"/>
    <property type="match status" value="1"/>
</dbReference>
<dbReference type="Pfam" id="PF22942">
    <property type="entry name" value="DUF7025"/>
    <property type="match status" value="1"/>
</dbReference>
<dbReference type="GO" id="GO:0016887">
    <property type="term" value="F:ATP hydrolysis activity"/>
    <property type="evidence" value="ECO:0007669"/>
    <property type="project" value="InterPro"/>
</dbReference>
<name>A0A507BCE5_9PEZI</name>
<dbReference type="AlphaFoldDB" id="A0A507BCE5"/>
<dbReference type="SMART" id="SM00382">
    <property type="entry name" value="AAA"/>
    <property type="match status" value="1"/>
</dbReference>
<dbReference type="GO" id="GO:0005524">
    <property type="term" value="F:ATP binding"/>
    <property type="evidence" value="ECO:0007669"/>
    <property type="project" value="InterPro"/>
</dbReference>
<proteinExistence type="predicted"/>
<accession>A0A507BCE5</accession>
<feature type="region of interest" description="Disordered" evidence="1">
    <location>
        <begin position="774"/>
        <end position="798"/>
    </location>
</feature>
<dbReference type="PANTHER" id="PTHR46411">
    <property type="entry name" value="FAMILY ATPASE, PUTATIVE-RELATED"/>
    <property type="match status" value="1"/>
</dbReference>
<comment type="caution">
    <text evidence="3">The sequence shown here is derived from an EMBL/GenBank/DDBJ whole genome shotgun (WGS) entry which is preliminary data.</text>
</comment>
<dbReference type="InterPro" id="IPR003959">
    <property type="entry name" value="ATPase_AAA_core"/>
</dbReference>
<dbReference type="STRING" id="1093900.A0A507BCE5"/>
<sequence length="798" mass="90765">MKLTTHQIPEDTSSTASFEDVTAIRAADRASPFIKDLLALAPKSKVFQDGEVPPILYVVQYRDVGGRLVDTRQSDRPIDVSTESIEIDPDSNEKPVLEIRTKVSAYVKRPTRGPRPVHNMDYYSEDSCSDSEDEQDELNIAKEEKTEMIIHSAHLKHALNAVVAYYPGVEFADGRIEAPYKILIHHRQALAAYAYNQPVSHSQAYKETTTEHINVLLAFLEEMFGEKIRQEEQLHKNHTPTATFQWLWYILKPGEVVYHKDHDEWVPFVISSVSPVLVGNDRRLESFSVACWNIEFQSNKLRREMKSFSVRNFPGERAIQTLPIVPAAFFPEDLEQQGGLTMKEKQVQLGKLYWELVQKPAYKEYDGQLVDQDGGATGHFKGRLIVDAEGYERFNFNGPDRFRERRPGRPPPLPGHGLITNPPKDYLPLSKPRCSCMACSREDREEKSPLANFEDLDPLKSEPPKNDLYYLVCSNEIPAFLLSERRWSYISIALLQDVKPDREAFKYLVLDDDIKLTVKALIGKFASADGKVSPWPRDIVKNKGEGRIFLLHGSPGVGKTCTAECVAELTHRPLLSLTSGDISTNMSAKSVEGNLNYFLQLGERYGALVLLDEADVYLEQRRTKDLHRNGLVSIFLRALEYYRGVLFLTTNRVEAFDSAFTSRIHVALHYRRLSDADRLRIWNNNIERLERDSAGRVFVSRSARDFAVDSADVQALRWNGREIRNGLQTAVALAESEALEDGAERVLVTDAHLNAVVKMSKGFKDFLRRRRREYGTESDVDDEEDDEDDGISSSFEDD</sequence>
<feature type="region of interest" description="Disordered" evidence="1">
    <location>
        <begin position="397"/>
        <end position="422"/>
    </location>
</feature>
<dbReference type="Proteomes" id="UP000319257">
    <property type="component" value="Unassembled WGS sequence"/>
</dbReference>
<dbReference type="InterPro" id="IPR056599">
    <property type="entry name" value="AAA_lid_fung"/>
</dbReference>
<dbReference type="InterPro" id="IPR054289">
    <property type="entry name" value="DUF7025"/>
</dbReference>
<evidence type="ECO:0000313" key="4">
    <source>
        <dbReference type="Proteomes" id="UP000319257"/>
    </source>
</evidence>
<dbReference type="InterPro" id="IPR003593">
    <property type="entry name" value="AAA+_ATPase"/>
</dbReference>
<feature type="domain" description="AAA+ ATPase" evidence="2">
    <location>
        <begin position="545"/>
        <end position="674"/>
    </location>
</feature>
<dbReference type="EMBL" id="SKBQ01000014">
    <property type="protein sequence ID" value="TPX17193.1"/>
    <property type="molecule type" value="Genomic_DNA"/>
</dbReference>
<dbReference type="RefSeq" id="XP_030998904.1">
    <property type="nucleotide sequence ID" value="XM_031137598.1"/>
</dbReference>
<dbReference type="InParanoid" id="A0A507BCE5"/>
<organism evidence="3 4">
    <name type="scientific">Thyridium curvatum</name>
    <dbReference type="NCBI Taxonomy" id="1093900"/>
    <lineage>
        <taxon>Eukaryota</taxon>
        <taxon>Fungi</taxon>
        <taxon>Dikarya</taxon>
        <taxon>Ascomycota</taxon>
        <taxon>Pezizomycotina</taxon>
        <taxon>Sordariomycetes</taxon>
        <taxon>Sordariomycetidae</taxon>
        <taxon>Thyridiales</taxon>
        <taxon>Thyridiaceae</taxon>
        <taxon>Thyridium</taxon>
    </lineage>
</organism>
<reference evidence="3 4" key="1">
    <citation type="submission" date="2019-06" db="EMBL/GenBank/DDBJ databases">
        <title>Draft genome sequence of the filamentous fungus Phialemoniopsis curvata isolated from diesel fuel.</title>
        <authorList>
            <person name="Varaljay V.A."/>
            <person name="Lyon W.J."/>
            <person name="Crouch A.L."/>
            <person name="Drake C.E."/>
            <person name="Hollomon J.M."/>
            <person name="Nadeau L.J."/>
            <person name="Nunn H.S."/>
            <person name="Stevenson B.S."/>
            <person name="Bojanowski C.L."/>
            <person name="Crookes-Goodson W.J."/>
        </authorList>
    </citation>
    <scope>NUCLEOTIDE SEQUENCE [LARGE SCALE GENOMIC DNA]</scope>
    <source>
        <strain evidence="3 4">D216</strain>
    </source>
</reference>
<dbReference type="Pfam" id="PF23232">
    <property type="entry name" value="AAA_lid_13"/>
    <property type="match status" value="1"/>
</dbReference>
<dbReference type="SUPFAM" id="SSF52540">
    <property type="entry name" value="P-loop containing nucleoside triphosphate hydrolases"/>
    <property type="match status" value="1"/>
</dbReference>
<dbReference type="InterPro" id="IPR027417">
    <property type="entry name" value="P-loop_NTPase"/>
</dbReference>
<dbReference type="CDD" id="cd19481">
    <property type="entry name" value="RecA-like_protease"/>
    <property type="match status" value="1"/>
</dbReference>
<keyword evidence="4" id="KW-1185">Reference proteome</keyword>
<dbReference type="Pfam" id="PF00004">
    <property type="entry name" value="AAA"/>
    <property type="match status" value="1"/>
</dbReference>
<feature type="compositionally biased region" description="Acidic residues" evidence="1">
    <location>
        <begin position="776"/>
        <end position="798"/>
    </location>
</feature>
<gene>
    <name evidence="3" type="ORF">E0L32_003311</name>
</gene>
<dbReference type="GeneID" id="41970758"/>
<dbReference type="Gene3D" id="3.40.50.300">
    <property type="entry name" value="P-loop containing nucleotide triphosphate hydrolases"/>
    <property type="match status" value="1"/>
</dbReference>